<dbReference type="PANTHER" id="PTHR30203">
    <property type="entry name" value="OUTER MEMBRANE CATION EFFLUX PROTEIN"/>
    <property type="match status" value="1"/>
</dbReference>
<dbReference type="InterPro" id="IPR003423">
    <property type="entry name" value="OMP_efflux"/>
</dbReference>
<proteinExistence type="inferred from homology"/>
<evidence type="ECO:0000256" key="1">
    <source>
        <dbReference type="ARBA" id="ARBA00004370"/>
    </source>
</evidence>
<evidence type="ECO:0000256" key="6">
    <source>
        <dbReference type="ARBA" id="ARBA00023136"/>
    </source>
</evidence>
<keyword evidence="5" id="KW-0732">Signal</keyword>
<dbReference type="EMBL" id="JALHLF010000101">
    <property type="protein sequence ID" value="MCJ2184428.1"/>
    <property type="molecule type" value="Genomic_DNA"/>
</dbReference>
<dbReference type="PANTHER" id="PTHR30203:SF20">
    <property type="entry name" value="MULTIDRUG RESISTANCE OUTER MEMBRANE PROTEIN MDTP-RELATED"/>
    <property type="match status" value="1"/>
</dbReference>
<feature type="region of interest" description="Disordered" evidence="10">
    <location>
        <begin position="14"/>
        <end position="37"/>
    </location>
</feature>
<dbReference type="RefSeq" id="WP_244023253.1">
    <property type="nucleotide sequence ID" value="NZ_JALHLF010000101.1"/>
</dbReference>
<keyword evidence="8 9" id="KW-0449">Lipoprotein</keyword>
<dbReference type="Pfam" id="PF02321">
    <property type="entry name" value="OEP"/>
    <property type="match status" value="2"/>
</dbReference>
<evidence type="ECO:0000256" key="4">
    <source>
        <dbReference type="ARBA" id="ARBA00022692"/>
    </source>
</evidence>
<evidence type="ECO:0000256" key="3">
    <source>
        <dbReference type="ARBA" id="ARBA00022452"/>
    </source>
</evidence>
<dbReference type="InterPro" id="IPR010131">
    <property type="entry name" value="MdtP/NodT-like"/>
</dbReference>
<gene>
    <name evidence="11" type="ORF">MTR62_17270</name>
</gene>
<dbReference type="Gene3D" id="2.20.200.10">
    <property type="entry name" value="Outer membrane efflux proteins (OEP)"/>
    <property type="match status" value="1"/>
</dbReference>
<evidence type="ECO:0000256" key="9">
    <source>
        <dbReference type="RuleBase" id="RU362097"/>
    </source>
</evidence>
<protein>
    <submittedName>
        <fullName evidence="11">Efflux transporter outer membrane subunit</fullName>
    </submittedName>
</protein>
<evidence type="ECO:0000256" key="10">
    <source>
        <dbReference type="SAM" id="MobiDB-lite"/>
    </source>
</evidence>
<dbReference type="Proteomes" id="UP001162881">
    <property type="component" value="Unassembled WGS sequence"/>
</dbReference>
<accession>A0ABT0BHU9</accession>
<evidence type="ECO:0000256" key="7">
    <source>
        <dbReference type="ARBA" id="ARBA00023139"/>
    </source>
</evidence>
<evidence type="ECO:0000313" key="12">
    <source>
        <dbReference type="Proteomes" id="UP001162881"/>
    </source>
</evidence>
<comment type="caution">
    <text evidence="11">The sequence shown here is derived from an EMBL/GenBank/DDBJ whole genome shotgun (WGS) entry which is preliminary data.</text>
</comment>
<dbReference type="NCBIfam" id="TIGR01845">
    <property type="entry name" value="outer_NodT"/>
    <property type="match status" value="1"/>
</dbReference>
<evidence type="ECO:0000256" key="8">
    <source>
        <dbReference type="ARBA" id="ARBA00023288"/>
    </source>
</evidence>
<keyword evidence="4 9" id="KW-0812">Transmembrane</keyword>
<organism evidence="11 12">
    <name type="scientific">Novosphingobium organovorum</name>
    <dbReference type="NCBI Taxonomy" id="2930092"/>
    <lineage>
        <taxon>Bacteria</taxon>
        <taxon>Pseudomonadati</taxon>
        <taxon>Pseudomonadota</taxon>
        <taxon>Alphaproteobacteria</taxon>
        <taxon>Sphingomonadales</taxon>
        <taxon>Sphingomonadaceae</taxon>
        <taxon>Novosphingobium</taxon>
    </lineage>
</organism>
<dbReference type="SUPFAM" id="SSF56954">
    <property type="entry name" value="Outer membrane efflux proteins (OEP)"/>
    <property type="match status" value="1"/>
</dbReference>
<dbReference type="Gene3D" id="1.20.1600.10">
    <property type="entry name" value="Outer membrane efflux proteins (OEP)"/>
    <property type="match status" value="1"/>
</dbReference>
<keyword evidence="7 9" id="KW-0564">Palmitate</keyword>
<keyword evidence="3 9" id="KW-1134">Transmembrane beta strand</keyword>
<comment type="subcellular location">
    <subcellularLocation>
        <location evidence="9">Cell membrane</location>
        <topology evidence="9">Lipid-anchor</topology>
    </subcellularLocation>
    <subcellularLocation>
        <location evidence="1">Membrane</location>
    </subcellularLocation>
</comment>
<evidence type="ECO:0000313" key="11">
    <source>
        <dbReference type="EMBL" id="MCJ2184428.1"/>
    </source>
</evidence>
<evidence type="ECO:0000256" key="5">
    <source>
        <dbReference type="ARBA" id="ARBA00022729"/>
    </source>
</evidence>
<evidence type="ECO:0000256" key="2">
    <source>
        <dbReference type="ARBA" id="ARBA00007613"/>
    </source>
</evidence>
<sequence>MAASISLAACAPDLGPRAQVRPPASFESATTIPASASDARWPEQRWWTAYGDPQLDALVDEALKGSPDLASAVARIEQARGALQTSRSALLPTLGAQGSGEVAKQSYNNGTPASALPKGWKDYGTLALSGSWSLDIWGKNRALLAAATSATQAAVAELRQSQLVLSSEVVSSYFDLARLIERQAILEEALKTRSGTADLNAKRFAQGLDTESPLRQARAEVARARLDLAANAEQIALRRHALAALLGAGPDRTATLTPRPIAAIAETPVPANAGIGLAGRRPDVVAARALVEASAKGEDYARKSFLPDISLSGLLGVTSLGIANLFDSGSDYGNAGAAISLPIFQGGALSGKYRMARGGYDSMVASYNSTVIDALQDVADAISSRTSAVAQEAHAHEAEQEAQAAYTLADQRYQAGLSTYLTVLSTQDTELDARLSALDAHFATLASEVALTRALGGGYADETKEKATTDE</sequence>
<keyword evidence="12" id="KW-1185">Reference proteome</keyword>
<comment type="similarity">
    <text evidence="2 9">Belongs to the outer membrane factor (OMF) (TC 1.B.17) family.</text>
</comment>
<name>A0ABT0BHU9_9SPHN</name>
<keyword evidence="6 9" id="KW-0472">Membrane</keyword>
<reference evidence="11" key="1">
    <citation type="submission" date="2022-03" db="EMBL/GenBank/DDBJ databases">
        <title>Identification of a novel bacterium isolated from mangrove sediments.</title>
        <authorList>
            <person name="Pan X."/>
        </authorList>
    </citation>
    <scope>NUCLEOTIDE SEQUENCE</scope>
    <source>
        <strain evidence="11">B1949</strain>
    </source>
</reference>